<sequence length="70" mass="7798">MSVHLNNHSVARLEAPIKATEAIEENLARDTWQIAEIEQAITEANADNFVAADEIDELFKKLGETVQYGN</sequence>
<comment type="caution">
    <text evidence="1">The sequence shown here is derived from an EMBL/GenBank/DDBJ whole genome shotgun (WGS) entry which is preliminary data.</text>
</comment>
<accession>A0AAV3KCB3</accession>
<dbReference type="GeneID" id="43520498"/>
<dbReference type="EMBL" id="AMWE01000002">
    <property type="protein sequence ID" value="ERO58622.1"/>
    <property type="molecule type" value="Genomic_DNA"/>
</dbReference>
<gene>
    <name evidence="1" type="ORF">A544_1800</name>
</gene>
<dbReference type="RefSeq" id="WP_022633246.1">
    <property type="nucleotide sequence ID" value="NZ_AMWE01000002.1"/>
</dbReference>
<protein>
    <submittedName>
        <fullName evidence="1">Transcriptional regulator, CopG family</fullName>
    </submittedName>
</protein>
<reference evidence="2" key="1">
    <citation type="journal article" date="2013" name="Diversity">
        <title>Genome Sequence of Dickeya solani, a New soft Rot Pathogen of Potato, Suggests its Emergence May Be Related to a Novel Combination of Non-Ribosomal Peptide/Polyketide Synthetase Clusters.</title>
        <authorList>
            <person name="Garlant L."/>
            <person name="Koskinen P."/>
            <person name="Rouhiainen L."/>
            <person name="Laine P."/>
            <person name="Paulin L."/>
            <person name="Auvinen P."/>
            <person name="Holm L."/>
            <person name="Pirhonen M."/>
        </authorList>
    </citation>
    <scope>NUCLEOTIDE SEQUENCE [LARGE SCALE GENOMIC DNA]</scope>
    <source>
        <strain evidence="2">D s0432-1</strain>
    </source>
</reference>
<proteinExistence type="predicted"/>
<name>A0AAV3KCB3_9GAMM</name>
<dbReference type="AlphaFoldDB" id="A0AAV3KCB3"/>
<evidence type="ECO:0000313" key="1">
    <source>
        <dbReference type="EMBL" id="ERO58622.1"/>
    </source>
</evidence>
<dbReference type="Proteomes" id="UP000017142">
    <property type="component" value="Unassembled WGS sequence"/>
</dbReference>
<evidence type="ECO:0000313" key="2">
    <source>
        <dbReference type="Proteomes" id="UP000017142"/>
    </source>
</evidence>
<organism evidence="1 2">
    <name type="scientific">Dickeya solani D s0432-1</name>
    <dbReference type="NCBI Taxonomy" id="1231725"/>
    <lineage>
        <taxon>Bacteria</taxon>
        <taxon>Pseudomonadati</taxon>
        <taxon>Pseudomonadota</taxon>
        <taxon>Gammaproteobacteria</taxon>
        <taxon>Enterobacterales</taxon>
        <taxon>Pectobacteriaceae</taxon>
        <taxon>Dickeya</taxon>
    </lineage>
</organism>